<protein>
    <submittedName>
        <fullName evidence="1">Uncharacterized protein</fullName>
    </submittedName>
</protein>
<dbReference type="EMBL" id="VSSQ01009179">
    <property type="protein sequence ID" value="MPM40919.1"/>
    <property type="molecule type" value="Genomic_DNA"/>
</dbReference>
<name>A0A644ZJA4_9ZZZZ</name>
<accession>A0A644ZJA4</accession>
<gene>
    <name evidence="1" type="ORF">SDC9_87568</name>
</gene>
<evidence type="ECO:0000313" key="1">
    <source>
        <dbReference type="EMBL" id="MPM40919.1"/>
    </source>
</evidence>
<proteinExistence type="predicted"/>
<comment type="caution">
    <text evidence="1">The sequence shown here is derived from an EMBL/GenBank/DDBJ whole genome shotgun (WGS) entry which is preliminary data.</text>
</comment>
<dbReference type="AlphaFoldDB" id="A0A644ZJA4"/>
<organism evidence="1">
    <name type="scientific">bioreactor metagenome</name>
    <dbReference type="NCBI Taxonomy" id="1076179"/>
    <lineage>
        <taxon>unclassified sequences</taxon>
        <taxon>metagenomes</taxon>
        <taxon>ecological metagenomes</taxon>
    </lineage>
</organism>
<reference evidence="1" key="1">
    <citation type="submission" date="2019-08" db="EMBL/GenBank/DDBJ databases">
        <authorList>
            <person name="Kucharzyk K."/>
            <person name="Murdoch R.W."/>
            <person name="Higgins S."/>
            <person name="Loffler F."/>
        </authorList>
    </citation>
    <scope>NUCLEOTIDE SEQUENCE</scope>
</reference>
<sequence length="151" mass="17016">MVYMVGRHLGQVGCILCYPVGIEPGVKFHTPFMCLFYCKLQGIIHRVGCYVLISGKVNGPRFVFGDIKCICSGPDLENHGIKVHSLEKIQVVDQLLLLLFGGKSRRRWPVDIVDSGYPYSPPLMFSIVSVIGRFGRGTCRYNQQRGYEQCK</sequence>